<evidence type="ECO:0000313" key="1">
    <source>
        <dbReference type="EMBL" id="MFD2628734.1"/>
    </source>
</evidence>
<proteinExistence type="predicted"/>
<organism evidence="1 2">
    <name type="scientific">Oceanobacillus kapialis</name>
    <dbReference type="NCBI Taxonomy" id="481353"/>
    <lineage>
        <taxon>Bacteria</taxon>
        <taxon>Bacillati</taxon>
        <taxon>Bacillota</taxon>
        <taxon>Bacilli</taxon>
        <taxon>Bacillales</taxon>
        <taxon>Bacillaceae</taxon>
        <taxon>Oceanobacillus</taxon>
    </lineage>
</organism>
<comment type="caution">
    <text evidence="1">The sequence shown here is derived from an EMBL/GenBank/DDBJ whole genome shotgun (WGS) entry which is preliminary data.</text>
</comment>
<dbReference type="Proteomes" id="UP001597451">
    <property type="component" value="Unassembled WGS sequence"/>
</dbReference>
<protein>
    <submittedName>
        <fullName evidence="1">Uncharacterized protein</fullName>
    </submittedName>
</protein>
<dbReference type="RefSeq" id="WP_379561474.1">
    <property type="nucleotide sequence ID" value="NZ_JBHUMX010000019.1"/>
</dbReference>
<keyword evidence="2" id="KW-1185">Reference proteome</keyword>
<name>A0ABW5PZB4_9BACI</name>
<accession>A0ABW5PZB4</accession>
<reference evidence="2" key="1">
    <citation type="journal article" date="2019" name="Int. J. Syst. Evol. Microbiol.">
        <title>The Global Catalogue of Microorganisms (GCM) 10K type strain sequencing project: providing services to taxonomists for standard genome sequencing and annotation.</title>
        <authorList>
            <consortium name="The Broad Institute Genomics Platform"/>
            <consortium name="The Broad Institute Genome Sequencing Center for Infectious Disease"/>
            <person name="Wu L."/>
            <person name="Ma J."/>
        </authorList>
    </citation>
    <scope>NUCLEOTIDE SEQUENCE [LARGE SCALE GENOMIC DNA]</scope>
    <source>
        <strain evidence="2">TISTR 1858</strain>
    </source>
</reference>
<evidence type="ECO:0000313" key="2">
    <source>
        <dbReference type="Proteomes" id="UP001597451"/>
    </source>
</evidence>
<dbReference type="EMBL" id="JBHUMX010000019">
    <property type="protein sequence ID" value="MFD2628734.1"/>
    <property type="molecule type" value="Genomic_DNA"/>
</dbReference>
<gene>
    <name evidence="1" type="ORF">ACFSUN_08025</name>
</gene>
<sequence length="97" mass="11471">MSDFEVIIHFSNGDKVTIDEKSFILPIKLVEYKDEKFCSKLQPLNLEEVFHIHDGYIPELTTFFALNEFFTIDEIDSYNKKVYKTSSIVMLEQIDKR</sequence>